<dbReference type="SUPFAM" id="SSF54001">
    <property type="entry name" value="Cysteine proteinases"/>
    <property type="match status" value="1"/>
</dbReference>
<dbReference type="PANTHER" id="PTHR46148">
    <property type="entry name" value="CHROMO DOMAIN-CONTAINING PROTEIN"/>
    <property type="match status" value="1"/>
</dbReference>
<organism evidence="2 3">
    <name type="scientific">Capsicum annuum</name>
    <name type="common">Capsicum pepper</name>
    <dbReference type="NCBI Taxonomy" id="4072"/>
    <lineage>
        <taxon>Eukaryota</taxon>
        <taxon>Viridiplantae</taxon>
        <taxon>Streptophyta</taxon>
        <taxon>Embryophyta</taxon>
        <taxon>Tracheophyta</taxon>
        <taxon>Spermatophyta</taxon>
        <taxon>Magnoliopsida</taxon>
        <taxon>eudicotyledons</taxon>
        <taxon>Gunneridae</taxon>
        <taxon>Pentapetalae</taxon>
        <taxon>asterids</taxon>
        <taxon>lamiids</taxon>
        <taxon>Solanales</taxon>
        <taxon>Solanaceae</taxon>
        <taxon>Solanoideae</taxon>
        <taxon>Capsiceae</taxon>
        <taxon>Capsicum</taxon>
    </lineage>
</organism>
<sequence length="449" mass="51298">MKGLKRLDKKGKLSPRYVNFFRILSHFRKVAYELELPSDLSFHVSLLKKCISDPAVVVPLESVDIQNSLSFEEVPVEILDHQVADNIDKSIGIKSGDDTMEDAYFDWNRILIQPQSEDIEGCSEDIEITTLDALIEAVDDYSSSIPKFAQAKLDVIIEAHQAAKNPAKRTRTKSKVFKSPYLIKFPFDSKIAEDQTVEMKQKFAFNDFIISDNMSRDVIEEYKQWVDEGLFKFHAKKDCGVFVVRYVEYLSEGIDVPSIDFEAEYHRMRYASLLLNYGIHKAKKCYAREDCAKSFKDTDFDSFSEKDNNNDLVGPSIEKDVQVIETSQIKASRKIKHSFEVQDVVGDISIKFGEVATAIDRMVDSRLDVTKLYEEVMVMEGYNEEFLGDAFDYLVQSDTLAKAFMVKNQNLRKNLDQFSADENKDAVRAFELSLQESKGKETYTGGEGQ</sequence>
<name>A0A2G2YFE4_CAPAN</name>
<evidence type="ECO:0000259" key="1">
    <source>
        <dbReference type="Pfam" id="PF24626"/>
    </source>
</evidence>
<dbReference type="Gene3D" id="3.40.395.10">
    <property type="entry name" value="Adenoviral Proteinase, Chain A"/>
    <property type="match status" value="1"/>
</dbReference>
<keyword evidence="3" id="KW-1185">Reference proteome</keyword>
<gene>
    <name evidence="2" type="ORF">T459_27944</name>
</gene>
<reference evidence="2 3" key="2">
    <citation type="journal article" date="2017" name="Genome Biol.">
        <title>New reference genome sequences of hot pepper reveal the massive evolution of plant disease-resistance genes by retroduplication.</title>
        <authorList>
            <person name="Kim S."/>
            <person name="Park J."/>
            <person name="Yeom S.I."/>
            <person name="Kim Y.M."/>
            <person name="Seo E."/>
            <person name="Kim K.T."/>
            <person name="Kim M.S."/>
            <person name="Lee J.M."/>
            <person name="Cheong K."/>
            <person name="Shin H.S."/>
            <person name="Kim S.B."/>
            <person name="Han K."/>
            <person name="Lee J."/>
            <person name="Park M."/>
            <person name="Lee H.A."/>
            <person name="Lee H.Y."/>
            <person name="Lee Y."/>
            <person name="Oh S."/>
            <person name="Lee J.H."/>
            <person name="Choi E."/>
            <person name="Choi E."/>
            <person name="Lee S.E."/>
            <person name="Jeon J."/>
            <person name="Kim H."/>
            <person name="Choi G."/>
            <person name="Song H."/>
            <person name="Lee J."/>
            <person name="Lee S.C."/>
            <person name="Kwon J.K."/>
            <person name="Lee H.Y."/>
            <person name="Koo N."/>
            <person name="Hong Y."/>
            <person name="Kim R.W."/>
            <person name="Kang W.H."/>
            <person name="Huh J.H."/>
            <person name="Kang B.C."/>
            <person name="Yang T.J."/>
            <person name="Lee Y.H."/>
            <person name="Bennetzen J.L."/>
            <person name="Choi D."/>
        </authorList>
    </citation>
    <scope>NUCLEOTIDE SEQUENCE [LARGE SCALE GENOMIC DNA]</scope>
    <source>
        <strain evidence="3">cv. CM334</strain>
    </source>
</reference>
<dbReference type="AlphaFoldDB" id="A0A2G2YFE4"/>
<protein>
    <recommendedName>
        <fullName evidence="1">Tf2-1-like SH3-like domain-containing protein</fullName>
    </recommendedName>
</protein>
<comment type="caution">
    <text evidence="2">The sequence shown here is derived from an EMBL/GenBank/DDBJ whole genome shotgun (WGS) entry which is preliminary data.</text>
</comment>
<reference evidence="2 3" key="1">
    <citation type="journal article" date="2014" name="Nat. Genet.">
        <title>Genome sequence of the hot pepper provides insights into the evolution of pungency in Capsicum species.</title>
        <authorList>
            <person name="Kim S."/>
            <person name="Park M."/>
            <person name="Yeom S.I."/>
            <person name="Kim Y.M."/>
            <person name="Lee J.M."/>
            <person name="Lee H.A."/>
            <person name="Seo E."/>
            <person name="Choi J."/>
            <person name="Cheong K."/>
            <person name="Kim K.T."/>
            <person name="Jung K."/>
            <person name="Lee G.W."/>
            <person name="Oh S.K."/>
            <person name="Bae C."/>
            <person name="Kim S.B."/>
            <person name="Lee H.Y."/>
            <person name="Kim S.Y."/>
            <person name="Kim M.S."/>
            <person name="Kang B.C."/>
            <person name="Jo Y.D."/>
            <person name="Yang H.B."/>
            <person name="Jeong H.J."/>
            <person name="Kang W.H."/>
            <person name="Kwon J.K."/>
            <person name="Shin C."/>
            <person name="Lim J.Y."/>
            <person name="Park J.H."/>
            <person name="Huh J.H."/>
            <person name="Kim J.S."/>
            <person name="Kim B.D."/>
            <person name="Cohen O."/>
            <person name="Paran I."/>
            <person name="Suh M.C."/>
            <person name="Lee S.B."/>
            <person name="Kim Y.K."/>
            <person name="Shin Y."/>
            <person name="Noh S.J."/>
            <person name="Park J."/>
            <person name="Seo Y.S."/>
            <person name="Kwon S.Y."/>
            <person name="Kim H.A."/>
            <person name="Park J.M."/>
            <person name="Kim H.J."/>
            <person name="Choi S.B."/>
            <person name="Bosland P.W."/>
            <person name="Reeves G."/>
            <person name="Jo S.H."/>
            <person name="Lee B.W."/>
            <person name="Cho H.T."/>
            <person name="Choi H.S."/>
            <person name="Lee M.S."/>
            <person name="Yu Y."/>
            <person name="Do Choi Y."/>
            <person name="Park B.S."/>
            <person name="van Deynze A."/>
            <person name="Ashrafi H."/>
            <person name="Hill T."/>
            <person name="Kim W.T."/>
            <person name="Pai H.S."/>
            <person name="Ahn H.K."/>
            <person name="Yeam I."/>
            <person name="Giovannoni J.J."/>
            <person name="Rose J.K."/>
            <person name="Sorensen I."/>
            <person name="Lee S.J."/>
            <person name="Kim R.W."/>
            <person name="Choi I.Y."/>
            <person name="Choi B.S."/>
            <person name="Lim J.S."/>
            <person name="Lee Y.H."/>
            <person name="Choi D."/>
        </authorList>
    </citation>
    <scope>NUCLEOTIDE SEQUENCE [LARGE SCALE GENOMIC DNA]</scope>
    <source>
        <strain evidence="3">cv. CM334</strain>
    </source>
</reference>
<evidence type="ECO:0000313" key="2">
    <source>
        <dbReference type="EMBL" id="PHT68457.1"/>
    </source>
</evidence>
<dbReference type="InterPro" id="IPR038765">
    <property type="entry name" value="Papain-like_cys_pep_sf"/>
</dbReference>
<dbReference type="InterPro" id="IPR056924">
    <property type="entry name" value="SH3_Tf2-1"/>
</dbReference>
<proteinExistence type="predicted"/>
<accession>A0A2G2YFE4</accession>
<dbReference type="Gramene" id="PHT68457">
    <property type="protein sequence ID" value="PHT68457"/>
    <property type="gene ID" value="T459_27944"/>
</dbReference>
<dbReference type="EMBL" id="AYRZ02000011">
    <property type="protein sequence ID" value="PHT68457.1"/>
    <property type="molecule type" value="Genomic_DNA"/>
</dbReference>
<dbReference type="Proteomes" id="UP000222542">
    <property type="component" value="Unassembled WGS sequence"/>
</dbReference>
<dbReference type="PANTHER" id="PTHR46148:SF57">
    <property type="entry name" value="OS12G0499874 PROTEIN"/>
    <property type="match status" value="1"/>
</dbReference>
<feature type="domain" description="Tf2-1-like SH3-like" evidence="1">
    <location>
        <begin position="5"/>
        <end position="50"/>
    </location>
</feature>
<evidence type="ECO:0000313" key="3">
    <source>
        <dbReference type="Proteomes" id="UP000222542"/>
    </source>
</evidence>
<dbReference type="Pfam" id="PF24626">
    <property type="entry name" value="SH3_Tf2-1"/>
    <property type="match status" value="1"/>
</dbReference>